<comment type="caution">
    <text evidence="2">The sequence shown here is derived from an EMBL/GenBank/DDBJ whole genome shotgun (WGS) entry which is preliminary data.</text>
</comment>
<name>A0A836HRJ0_9TRYP</name>
<feature type="region of interest" description="Disordered" evidence="1">
    <location>
        <begin position="1"/>
        <end position="83"/>
    </location>
</feature>
<feature type="compositionally biased region" description="Basic and acidic residues" evidence="1">
    <location>
        <begin position="759"/>
        <end position="773"/>
    </location>
</feature>
<feature type="region of interest" description="Disordered" evidence="1">
    <location>
        <begin position="1178"/>
        <end position="1270"/>
    </location>
</feature>
<evidence type="ECO:0000313" key="3">
    <source>
        <dbReference type="Proteomes" id="UP000674318"/>
    </source>
</evidence>
<feature type="region of interest" description="Disordered" evidence="1">
    <location>
        <begin position="957"/>
        <end position="976"/>
    </location>
</feature>
<reference evidence="2 3" key="1">
    <citation type="submission" date="2021-02" db="EMBL/GenBank/DDBJ databases">
        <title>Porcisia hertigi Genome sequencing and assembly.</title>
        <authorList>
            <person name="Almutairi H."/>
            <person name="Gatherer D."/>
        </authorList>
    </citation>
    <scope>NUCLEOTIDE SEQUENCE [LARGE SCALE GENOMIC DNA]</scope>
    <source>
        <strain evidence="2 3">C119</strain>
    </source>
</reference>
<feature type="compositionally biased region" description="Polar residues" evidence="1">
    <location>
        <begin position="1202"/>
        <end position="1223"/>
    </location>
</feature>
<evidence type="ECO:0000313" key="2">
    <source>
        <dbReference type="EMBL" id="KAG5497744.1"/>
    </source>
</evidence>
<feature type="compositionally biased region" description="Polar residues" evidence="1">
    <location>
        <begin position="33"/>
        <end position="44"/>
    </location>
</feature>
<feature type="compositionally biased region" description="Polar residues" evidence="1">
    <location>
        <begin position="783"/>
        <end position="795"/>
    </location>
</feature>
<feature type="compositionally biased region" description="Low complexity" evidence="1">
    <location>
        <begin position="1190"/>
        <end position="1201"/>
    </location>
</feature>
<feature type="compositionally biased region" description="Low complexity" evidence="1">
    <location>
        <begin position="1235"/>
        <end position="1247"/>
    </location>
</feature>
<dbReference type="RefSeq" id="XP_067755212.1">
    <property type="nucleotide sequence ID" value="XM_067900006.1"/>
</dbReference>
<dbReference type="OrthoDB" id="266368at2759"/>
<gene>
    <name evidence="2" type="ORF">JKF63_04010</name>
</gene>
<protein>
    <submittedName>
        <fullName evidence="2">Uncharacterized protein</fullName>
    </submittedName>
</protein>
<organism evidence="2 3">
    <name type="scientific">Porcisia hertigi</name>
    <dbReference type="NCBI Taxonomy" id="2761500"/>
    <lineage>
        <taxon>Eukaryota</taxon>
        <taxon>Discoba</taxon>
        <taxon>Euglenozoa</taxon>
        <taxon>Kinetoplastea</taxon>
        <taxon>Metakinetoplastina</taxon>
        <taxon>Trypanosomatida</taxon>
        <taxon>Trypanosomatidae</taxon>
        <taxon>Leishmaniinae</taxon>
        <taxon>Porcisia</taxon>
    </lineage>
</organism>
<proteinExistence type="predicted"/>
<feature type="region of interest" description="Disordered" evidence="1">
    <location>
        <begin position="864"/>
        <end position="894"/>
    </location>
</feature>
<dbReference type="EMBL" id="JAFJZO010000031">
    <property type="protein sequence ID" value="KAG5497744.1"/>
    <property type="molecule type" value="Genomic_DNA"/>
</dbReference>
<accession>A0A836HRJ0</accession>
<sequence length="1339" mass="139263">MEHSGSVRDVTTAAPLKGTLPSNHKARECTPRTEASTDAITGDNQRMGAVTRSASTLCDPKEMLQTAASTPRKDQKKRPDRHEHVGEATHVLSDDLAFEIPVSSPSLKRPRSKQLIETLEGLSDESGDAKLSEIVAVADRLAAHDKSDRASSHRHYHPPSSASQRCAKPLSPSAICDVHSTLDSTSTRLVSSLFPPAVSEGCDERFDGLAARALSPANEGDTYTTPVNDLTTVKATPNNSLSPIERAASSSSESSIIFTVSTAPHEVTTGVHPLKKPHNWAGVPTQTTPLDESRDDTHHSAHQLEGSSRHTSECSPSFSVIQTVVDSASTFGRRSEELSSAAPPVIPLLPSPTHVLNVPEPSGMPQPLERALQGTLESTPDSSARGLVPSATCLSSVNASPVPAQARDTLSVEHVHNASLALGSLSHDSGYAVPLQQPLECDVVESHGSSGQSSFLTIASYNAKKVVRLSSAENADEQESCDGSTWEADPVRYSSSTESVSAAVEARLGDCADQTSIFQVNAQASCDEGVAGAVDAKQELLRHDGASQPWSRVNQDSLVESASSVYGNAVVVESSGGDPNKSAATDASRMIACGSAAVIHTRGFPVPPTNLTHAAAAWEALQRAAIMTGSDNAPIHFERSRGLLGGRVSGSGMEPLQTTVADSLPPYQPRMEGPVWKEPLDSLCLPNLQESSSCCFPAPRGAETLAVAVAAAVKNRVSCAAPGEGMVDNAASLADEKILNAAADAAVPLDTGAALGAGRGRDTNSRLVEKEGAGCEGTDEPSETTAAARSKTSSVFEGAPQSEEAMGATTESSPGHDALLPHLLRPCRSGFAMDKEDRTGATPKGCLSLMLDSALSQLSVDWTQGGQEADDSATDDIKDPPSPAPSPPSHSTVEAHAEAVVAKVESLQSAAILRVAGESASGVYVVKDPATAHLMQKNVQPEGAGIISLSGASVQREDGASNQCRSSSPEVSRTDSAHHVTAMRLGLFLSFSTRSRTPELASVTAPVVFTGSGFSSSHAAELDQSPLELSARAWRAPSFSDGGGEEDVGDGVPQSHAPTPPSSHLSQRKARGTPLLEAAQSLVVAFTEGLTNDSPPIEAFSRTVASARSLSAEATESNATLSLLENSVERFGDTHPVPFSSSVTYSPSADEGGRSGVVGDIALDHTVIPAADVTGEQEALSAQDCHDSPARSPSSPKSCSSRLQAHTPSSPLSHAGASPSTPEGENGAADRSDLSHLFSSTSSSLMTTPPPTPPAKSAPFLNSPGQLDVLHQGGDATFAERKTSSLSPPRDSLEHDVPLHHPKVISTDTAVFLSLCQPPSSDLSSDLQTTRSEISGTIA</sequence>
<feature type="region of interest" description="Disordered" evidence="1">
    <location>
        <begin position="1036"/>
        <end position="1070"/>
    </location>
</feature>
<feature type="region of interest" description="Disordered" evidence="1">
    <location>
        <begin position="146"/>
        <end position="168"/>
    </location>
</feature>
<dbReference type="KEGG" id="phet:94290083"/>
<feature type="region of interest" description="Disordered" evidence="1">
    <location>
        <begin position="270"/>
        <end position="315"/>
    </location>
</feature>
<feature type="compositionally biased region" description="Polar residues" evidence="1">
    <location>
        <begin position="960"/>
        <end position="971"/>
    </location>
</feature>
<evidence type="ECO:0000256" key="1">
    <source>
        <dbReference type="SAM" id="MobiDB-lite"/>
    </source>
</evidence>
<feature type="region of interest" description="Disordered" evidence="1">
    <location>
        <begin position="1319"/>
        <end position="1339"/>
    </location>
</feature>
<dbReference type="Proteomes" id="UP000674318">
    <property type="component" value="Unassembled WGS sequence"/>
</dbReference>
<dbReference type="GeneID" id="94290083"/>
<feature type="region of interest" description="Disordered" evidence="1">
    <location>
        <begin position="757"/>
        <end position="817"/>
    </location>
</feature>
<keyword evidence="3" id="KW-1185">Reference proteome</keyword>